<dbReference type="AlphaFoldDB" id="W4V123"/>
<name>W4V123_9BACE</name>
<dbReference type="REBASE" id="80317">
    <property type="entry name" value="M.Bre10512ORF4945P"/>
</dbReference>
<dbReference type="Proteomes" id="UP000019131">
    <property type="component" value="Unassembled WGS sequence"/>
</dbReference>
<proteinExistence type="predicted"/>
<gene>
    <name evidence="6" type="ORF">JCM10512_4945</name>
</gene>
<organism evidence="6 7">
    <name type="scientific">Bacteroides reticulotermitis JCM 10512</name>
    <dbReference type="NCBI Taxonomy" id="1445607"/>
    <lineage>
        <taxon>Bacteria</taxon>
        <taxon>Pseudomonadati</taxon>
        <taxon>Bacteroidota</taxon>
        <taxon>Bacteroidia</taxon>
        <taxon>Bacteroidales</taxon>
        <taxon>Bacteroidaceae</taxon>
        <taxon>Bacteroides</taxon>
    </lineage>
</organism>
<dbReference type="Gene3D" id="3.90.120.10">
    <property type="entry name" value="DNA Methylase, subunit A, domain 2"/>
    <property type="match status" value="1"/>
</dbReference>
<dbReference type="STRING" id="1445607.JCM10512_4945"/>
<keyword evidence="2" id="KW-0808">Transferase</keyword>
<evidence type="ECO:0000256" key="2">
    <source>
        <dbReference type="ARBA" id="ARBA00022679"/>
    </source>
</evidence>
<dbReference type="GO" id="GO:0003886">
    <property type="term" value="F:DNA (cytosine-5-)-methyltransferase activity"/>
    <property type="evidence" value="ECO:0007669"/>
    <property type="project" value="UniProtKB-EC"/>
</dbReference>
<dbReference type="RefSeq" id="WP_044165584.1">
    <property type="nucleotide sequence ID" value="NZ_BAIV01000046.1"/>
</dbReference>
<dbReference type="GO" id="GO:0009307">
    <property type="term" value="P:DNA restriction-modification system"/>
    <property type="evidence" value="ECO:0007669"/>
    <property type="project" value="UniProtKB-KW"/>
</dbReference>
<dbReference type="GO" id="GO:0032259">
    <property type="term" value="P:methylation"/>
    <property type="evidence" value="ECO:0007669"/>
    <property type="project" value="UniProtKB-KW"/>
</dbReference>
<comment type="caution">
    <text evidence="6">The sequence shown here is derived from an EMBL/GenBank/DDBJ whole genome shotgun (WGS) entry which is preliminary data.</text>
</comment>
<keyword evidence="3" id="KW-0949">S-adenosyl-L-methionine</keyword>
<dbReference type="InterPro" id="IPR029063">
    <property type="entry name" value="SAM-dependent_MTases_sf"/>
</dbReference>
<evidence type="ECO:0000256" key="1">
    <source>
        <dbReference type="ARBA" id="ARBA00022603"/>
    </source>
</evidence>
<dbReference type="EMBL" id="BAIV01000046">
    <property type="protein sequence ID" value="GAE86434.1"/>
    <property type="molecule type" value="Genomic_DNA"/>
</dbReference>
<evidence type="ECO:0000256" key="3">
    <source>
        <dbReference type="ARBA" id="ARBA00022691"/>
    </source>
</evidence>
<reference evidence="6 7" key="1">
    <citation type="journal article" date="2014" name="Genome Announc.">
        <title>Draft Genome Sequence of Bacteroides reticulotermitis Strain JCM 10512T, Isolated from the Gut of a Termite.</title>
        <authorList>
            <person name="Yuki M."/>
            <person name="Oshima K."/>
            <person name="Suda W."/>
            <person name="Sakamoto M."/>
            <person name="Iida T."/>
            <person name="Hattori M."/>
            <person name="Ohkuma M."/>
        </authorList>
    </citation>
    <scope>NUCLEOTIDE SEQUENCE [LARGE SCALE GENOMIC DNA]</scope>
    <source>
        <strain evidence="6 7">JCM 10512</strain>
    </source>
</reference>
<evidence type="ECO:0000256" key="5">
    <source>
        <dbReference type="ARBA" id="ARBA00047422"/>
    </source>
</evidence>
<dbReference type="InterPro" id="IPR031303">
    <property type="entry name" value="C5_meth_CS"/>
</dbReference>
<dbReference type="Pfam" id="PF00145">
    <property type="entry name" value="DNA_methylase"/>
    <property type="match status" value="1"/>
</dbReference>
<evidence type="ECO:0000313" key="7">
    <source>
        <dbReference type="Proteomes" id="UP000019131"/>
    </source>
</evidence>
<evidence type="ECO:0000313" key="6">
    <source>
        <dbReference type="EMBL" id="GAE86434.1"/>
    </source>
</evidence>
<evidence type="ECO:0000256" key="4">
    <source>
        <dbReference type="ARBA" id="ARBA00022747"/>
    </source>
</evidence>
<keyword evidence="7" id="KW-1185">Reference proteome</keyword>
<dbReference type="PROSITE" id="PS00095">
    <property type="entry name" value="C5_MTASE_2"/>
    <property type="match status" value="1"/>
</dbReference>
<accession>W4V123</accession>
<protein>
    <submittedName>
        <fullName evidence="6">Modification methylase DsaV</fullName>
    </submittedName>
</protein>
<sequence>MTLRKVTLNHIVVWQEFLDLLVKNKAELPTFPIWAMEFGATYKYEGIAPYFQKMRDFEEKKGKFGERIIGSSKDDYLQCLPIYAQTNKTEKNRNFPDWKKQFIRQNRGFYEKNKSWIDGWIDKIKGFENSHQKFEWNCGYEEHPTINDKIVQFRPSGIRVKRPTFSPALVLTTTQIPIFPWIVTPKGEIGRYMTRKEAARLQCMEDLKEVPDTIAGAFKAFGNAVNVEVVRRIAEQLLIDYEADK</sequence>
<keyword evidence="1 6" id="KW-0489">Methyltransferase</keyword>
<dbReference type="SUPFAM" id="SSF53335">
    <property type="entry name" value="S-adenosyl-L-methionine-dependent methyltransferases"/>
    <property type="match status" value="1"/>
</dbReference>
<dbReference type="InterPro" id="IPR001525">
    <property type="entry name" value="C5_MeTfrase"/>
</dbReference>
<keyword evidence="4" id="KW-0680">Restriction system</keyword>
<comment type="catalytic activity">
    <reaction evidence="5">
        <text>a 2'-deoxycytidine in DNA + S-adenosyl-L-methionine = a 5-methyl-2'-deoxycytidine in DNA + S-adenosyl-L-homocysteine + H(+)</text>
        <dbReference type="Rhea" id="RHEA:13681"/>
        <dbReference type="Rhea" id="RHEA-COMP:11369"/>
        <dbReference type="Rhea" id="RHEA-COMP:11370"/>
        <dbReference type="ChEBI" id="CHEBI:15378"/>
        <dbReference type="ChEBI" id="CHEBI:57856"/>
        <dbReference type="ChEBI" id="CHEBI:59789"/>
        <dbReference type="ChEBI" id="CHEBI:85452"/>
        <dbReference type="ChEBI" id="CHEBI:85454"/>
        <dbReference type="EC" id="2.1.1.37"/>
    </reaction>
</comment>